<feature type="domain" description="Right handed beta helix" evidence="1">
    <location>
        <begin position="562"/>
        <end position="679"/>
    </location>
</feature>
<evidence type="ECO:0000313" key="2">
    <source>
        <dbReference type="EMBL" id="HCO26598.1"/>
    </source>
</evidence>
<dbReference type="Pfam" id="PF13229">
    <property type="entry name" value="Beta_helix"/>
    <property type="match status" value="1"/>
</dbReference>
<dbReference type="InterPro" id="IPR011050">
    <property type="entry name" value="Pectin_lyase_fold/virulence"/>
</dbReference>
<proteinExistence type="predicted"/>
<dbReference type="AlphaFoldDB" id="A0A3D3RES5"/>
<organism evidence="2 3">
    <name type="scientific">Gimesia maris</name>
    <dbReference type="NCBI Taxonomy" id="122"/>
    <lineage>
        <taxon>Bacteria</taxon>
        <taxon>Pseudomonadati</taxon>
        <taxon>Planctomycetota</taxon>
        <taxon>Planctomycetia</taxon>
        <taxon>Planctomycetales</taxon>
        <taxon>Planctomycetaceae</taxon>
        <taxon>Gimesia</taxon>
    </lineage>
</organism>
<name>A0A3D3RES5_9PLAN</name>
<dbReference type="EMBL" id="DQAY01000164">
    <property type="protein sequence ID" value="HCO26598.1"/>
    <property type="molecule type" value="Genomic_DNA"/>
</dbReference>
<accession>A0A3D3RES5</accession>
<dbReference type="Proteomes" id="UP000263642">
    <property type="component" value="Unassembled WGS sequence"/>
</dbReference>
<dbReference type="InterPro" id="IPR038177">
    <property type="entry name" value="IAT_beta_sf"/>
</dbReference>
<dbReference type="InterPro" id="IPR006626">
    <property type="entry name" value="PbH1"/>
</dbReference>
<dbReference type="Gene3D" id="2.160.20.10">
    <property type="entry name" value="Single-stranded right-handed beta-helix, Pectin lyase-like"/>
    <property type="match status" value="1"/>
</dbReference>
<reference evidence="2 3" key="1">
    <citation type="journal article" date="2018" name="Nat. Biotechnol.">
        <title>A standardized bacterial taxonomy based on genome phylogeny substantially revises the tree of life.</title>
        <authorList>
            <person name="Parks D.H."/>
            <person name="Chuvochina M."/>
            <person name="Waite D.W."/>
            <person name="Rinke C."/>
            <person name="Skarshewski A."/>
            <person name="Chaumeil P.A."/>
            <person name="Hugenholtz P."/>
        </authorList>
    </citation>
    <scope>NUCLEOTIDE SEQUENCE [LARGE SCALE GENOMIC DNA]</scope>
    <source>
        <strain evidence="2">UBA9375</strain>
    </source>
</reference>
<dbReference type="InterPro" id="IPR039448">
    <property type="entry name" value="Beta_helix"/>
</dbReference>
<dbReference type="SUPFAM" id="SSF51126">
    <property type="entry name" value="Pectin lyase-like"/>
    <property type="match status" value="2"/>
</dbReference>
<feature type="non-terminal residue" evidence="2">
    <location>
        <position position="682"/>
    </location>
</feature>
<sequence length="682" mass="73028">MTRICLAITVALVAWETCSPLTAGSYNPISLSFDDSFDDSFRESPASVTIYPEEQTYEADVSELFGNLNLFGRYHPHFGYRHQLGDTIGRQGGLSSFDLFVPLIENHDSEWLYFLDVRLLLDDQNNNLGSNLGLGVRRYLAGIQRTIGGYVYFDTRDTGVASFQQISGGVDLLGDRWDTRLNWYAPIGETRTQWGETFSGDGTYRFVGHYLKTGAVTRYYQAAMSGVDLETGYKFYSGFNTDVRAYGGIYFFNAQGSQNASGWKSRIESRISDMISLSAGVQHDPVFKTTVNFTAAIQWPSFSGLKDGPRSNLTAYDRLGESPERLRSILVDNQTVEDPDGVYLINPATGNPFYFMHVAIGGNSDGSYEDPYSTLAKAFADPRTQQGDLIVYDHRNSAETGNYIVGPDTRVLSTGPAQYINTEFGVLQLPDSNSGLTPQITGSFSMNNNTELNGFDLFNSSGPSITASGVGNILVSRNTITNAYSGSAIQLTSLTGSAIFDQSPLTKTNGTGVSVLNSSTDITFTNSPITAVNGNGVNLLNTRGTIQFGQITTTNGDISASLVNNSAGVTIDSLNSTDAATSGLVLNNQTGSLTLNGGTFSNSGVAGVQILNSQNITLRNITIATPVTNTTGDSILVNGVSNLLVSDNTITHSGAGTSVSLGNLAGAVTFDQSTINKTGGLA</sequence>
<gene>
    <name evidence="2" type="ORF">DIT97_27630</name>
</gene>
<dbReference type="Gene3D" id="2.40.160.160">
    <property type="entry name" value="Inverse autotransporter, beta-domain"/>
    <property type="match status" value="1"/>
</dbReference>
<dbReference type="SMART" id="SM00710">
    <property type="entry name" value="PbH1"/>
    <property type="match status" value="6"/>
</dbReference>
<comment type="caution">
    <text evidence="2">The sequence shown here is derived from an EMBL/GenBank/DDBJ whole genome shotgun (WGS) entry which is preliminary data.</text>
</comment>
<evidence type="ECO:0000313" key="3">
    <source>
        <dbReference type="Proteomes" id="UP000263642"/>
    </source>
</evidence>
<protein>
    <recommendedName>
        <fullName evidence="1">Right handed beta helix domain-containing protein</fullName>
    </recommendedName>
</protein>
<evidence type="ECO:0000259" key="1">
    <source>
        <dbReference type="Pfam" id="PF13229"/>
    </source>
</evidence>
<dbReference type="InterPro" id="IPR012334">
    <property type="entry name" value="Pectin_lyas_fold"/>
</dbReference>